<gene>
    <name evidence="1" type="ORF">H9950_12280</name>
</gene>
<sequence>MTKETARSILHAFTTIQPIDFRKVPVKDAALTQLSRLLSAFSDKV</sequence>
<dbReference type="AlphaFoldDB" id="A0A9D2KV67"/>
<evidence type="ECO:0000313" key="2">
    <source>
        <dbReference type="Proteomes" id="UP000823862"/>
    </source>
</evidence>
<comment type="caution">
    <text evidence="1">The sequence shown here is derived from an EMBL/GenBank/DDBJ whole genome shotgun (WGS) entry which is preliminary data.</text>
</comment>
<dbReference type="EMBL" id="DWZI01000064">
    <property type="protein sequence ID" value="HJA86941.1"/>
    <property type="molecule type" value="Genomic_DNA"/>
</dbReference>
<dbReference type="Proteomes" id="UP000823862">
    <property type="component" value="Unassembled WGS sequence"/>
</dbReference>
<accession>A0A9D2KV67</accession>
<organism evidence="1 2">
    <name type="scientific">Candidatus Bacteroides avicola</name>
    <dbReference type="NCBI Taxonomy" id="2838468"/>
    <lineage>
        <taxon>Bacteria</taxon>
        <taxon>Pseudomonadati</taxon>
        <taxon>Bacteroidota</taxon>
        <taxon>Bacteroidia</taxon>
        <taxon>Bacteroidales</taxon>
        <taxon>Bacteroidaceae</taxon>
        <taxon>Bacteroides</taxon>
    </lineage>
</organism>
<evidence type="ECO:0000313" key="1">
    <source>
        <dbReference type="EMBL" id="HJA86941.1"/>
    </source>
</evidence>
<protein>
    <submittedName>
        <fullName evidence="1">Uncharacterized protein</fullName>
    </submittedName>
</protein>
<proteinExistence type="predicted"/>
<reference evidence="1" key="2">
    <citation type="submission" date="2021-04" db="EMBL/GenBank/DDBJ databases">
        <authorList>
            <person name="Gilroy R."/>
        </authorList>
    </citation>
    <scope>NUCLEOTIDE SEQUENCE</scope>
    <source>
        <strain evidence="1">ChiHjej12B11-9795</strain>
    </source>
</reference>
<reference evidence="1" key="1">
    <citation type="journal article" date="2021" name="PeerJ">
        <title>Extensive microbial diversity within the chicken gut microbiome revealed by metagenomics and culture.</title>
        <authorList>
            <person name="Gilroy R."/>
            <person name="Ravi A."/>
            <person name="Getino M."/>
            <person name="Pursley I."/>
            <person name="Horton D.L."/>
            <person name="Alikhan N.F."/>
            <person name="Baker D."/>
            <person name="Gharbi K."/>
            <person name="Hall N."/>
            <person name="Watson M."/>
            <person name="Adriaenssens E.M."/>
            <person name="Foster-Nyarko E."/>
            <person name="Jarju S."/>
            <person name="Secka A."/>
            <person name="Antonio M."/>
            <person name="Oren A."/>
            <person name="Chaudhuri R.R."/>
            <person name="La Ragione R."/>
            <person name="Hildebrand F."/>
            <person name="Pallen M.J."/>
        </authorList>
    </citation>
    <scope>NUCLEOTIDE SEQUENCE</scope>
    <source>
        <strain evidence="1">ChiHjej12B11-9795</strain>
    </source>
</reference>
<name>A0A9D2KV67_9BACE</name>